<dbReference type="GO" id="GO:0009289">
    <property type="term" value="C:pilus"/>
    <property type="evidence" value="ECO:0007669"/>
    <property type="project" value="InterPro"/>
</dbReference>
<name>B2VEX9_ERWT9</name>
<feature type="domain" description="Fimbrial-type adhesion" evidence="2">
    <location>
        <begin position="261"/>
        <end position="439"/>
    </location>
</feature>
<dbReference type="PIRSF" id="PIRSF029766">
    <property type="entry name" value="UCP029766"/>
    <property type="match status" value="1"/>
</dbReference>
<dbReference type="InterPro" id="IPR036937">
    <property type="entry name" value="Adhesion_dom_fimbrial_sf"/>
</dbReference>
<gene>
    <name evidence="3" type="primary">mrkD</name>
    <name evidence="3" type="ordered locus">ETA_28550</name>
</gene>
<protein>
    <submittedName>
        <fullName evidence="3">Adhesin MrkD (Involved in the expression of type III fimbriae)</fullName>
    </submittedName>
</protein>
<evidence type="ECO:0000259" key="2">
    <source>
        <dbReference type="Pfam" id="PF00419"/>
    </source>
</evidence>
<dbReference type="SUPFAM" id="SSF49401">
    <property type="entry name" value="Bacterial adhesins"/>
    <property type="match status" value="1"/>
</dbReference>
<keyword evidence="4" id="KW-1185">Reference proteome</keyword>
<dbReference type="Proteomes" id="UP000001726">
    <property type="component" value="Chromosome"/>
</dbReference>
<sequence>MRKFSVMSIVISLLMLSATVQATCTRTSAGQVGDAVTATIPFGKINLSDDYLQPPGTLLSSVVIPPTNYSYAGANASSVLFECDQADLSSIYFLVATNGDDRVGGFYDIGGPDGLQDVYATWFSYTGLKLTIAGNTVTRYWKKIPISTYATTSNGKIQIRLQDIPPMQAELYKISSLPASAAASMYCGSGNGGLGFARSTGTNYTCNQPNAYIQLSGESNVSFAFGRDKPGEDSAYRFNFWFASNGIGYGMRASNSLFQTSSCVARNVTPVVILPGISAARLQAGDSASADFSVQIECSNAASSGINSMQTAIGFQVSNGAWSAAQRLGLVNASGGVSYLVSDNYYASDMAKGVGITLRNSQGTDMNFVGQAGTMSLTTPGGNAAGWYPVLNGSSAVGSNATGYTTYNQSMTARLVKLPGADVTPGKVYATAYVVVKMQ</sequence>
<evidence type="ECO:0000313" key="3">
    <source>
        <dbReference type="EMBL" id="CAO97901.1"/>
    </source>
</evidence>
<dbReference type="STRING" id="465817.ETA_28550"/>
<dbReference type="eggNOG" id="COG3539">
    <property type="taxonomic scope" value="Bacteria"/>
</dbReference>
<evidence type="ECO:0000256" key="1">
    <source>
        <dbReference type="SAM" id="SignalP"/>
    </source>
</evidence>
<evidence type="ECO:0000313" key="4">
    <source>
        <dbReference type="Proteomes" id="UP000001726"/>
    </source>
</evidence>
<dbReference type="Gene3D" id="2.60.40.1090">
    <property type="entry name" value="Fimbrial-type adhesion domain"/>
    <property type="match status" value="1"/>
</dbReference>
<organism evidence="3 4">
    <name type="scientific">Erwinia tasmaniensis (strain DSM 17950 / CFBP 7177 / CIP 109463 / NCPPB 4357 / Et1/99)</name>
    <dbReference type="NCBI Taxonomy" id="465817"/>
    <lineage>
        <taxon>Bacteria</taxon>
        <taxon>Pseudomonadati</taxon>
        <taxon>Pseudomonadota</taxon>
        <taxon>Gammaproteobacteria</taxon>
        <taxon>Enterobacterales</taxon>
        <taxon>Erwiniaceae</taxon>
        <taxon>Erwinia</taxon>
    </lineage>
</organism>
<feature type="signal peptide" evidence="1">
    <location>
        <begin position="1"/>
        <end position="22"/>
    </location>
</feature>
<dbReference type="InterPro" id="IPR011228">
    <property type="entry name" value="UCP029766"/>
</dbReference>
<dbReference type="Pfam" id="PF00419">
    <property type="entry name" value="Fimbrial"/>
    <property type="match status" value="1"/>
</dbReference>
<dbReference type="HOGENOM" id="CLU_045639_0_0_6"/>
<reference evidence="3 4" key="1">
    <citation type="journal article" date="2008" name="Environ. Microbiol.">
        <title>The genome of Erwinia tasmaniensis strain Et1/99, a non-pathogenic bacterium in the genus Erwinia.</title>
        <authorList>
            <person name="Kube M."/>
            <person name="Migdoll A.M."/>
            <person name="Mueller I."/>
            <person name="Kuhl H."/>
            <person name="Beck A."/>
            <person name="Reinhardt R."/>
            <person name="Geider K."/>
        </authorList>
    </citation>
    <scope>NUCLEOTIDE SEQUENCE [LARGE SCALE GENOMIC DNA]</scope>
    <source>
        <strain evidence="4">DSM 17950 / CFBP 7177 / CIP 109463 / NCPPB 4357 / Et1/99</strain>
    </source>
</reference>
<dbReference type="KEGG" id="eta:ETA_28550"/>
<dbReference type="EMBL" id="CU468135">
    <property type="protein sequence ID" value="CAO97901.1"/>
    <property type="molecule type" value="Genomic_DNA"/>
</dbReference>
<accession>B2VEX9</accession>
<dbReference type="AlphaFoldDB" id="B2VEX9"/>
<dbReference type="RefSeq" id="WP_012442558.1">
    <property type="nucleotide sequence ID" value="NC_010694.1"/>
</dbReference>
<keyword evidence="1" id="KW-0732">Signal</keyword>
<proteinExistence type="predicted"/>
<feature type="chain" id="PRO_5002781630" evidence="1">
    <location>
        <begin position="23"/>
        <end position="439"/>
    </location>
</feature>
<dbReference type="GO" id="GO:0007155">
    <property type="term" value="P:cell adhesion"/>
    <property type="evidence" value="ECO:0007669"/>
    <property type="project" value="InterPro"/>
</dbReference>
<dbReference type="InterPro" id="IPR008966">
    <property type="entry name" value="Adhesion_dom_sf"/>
</dbReference>
<dbReference type="InterPro" id="IPR000259">
    <property type="entry name" value="Adhesion_dom_fimbrial"/>
</dbReference>